<evidence type="ECO:0000256" key="1">
    <source>
        <dbReference type="SAM" id="Phobius"/>
    </source>
</evidence>
<sequence>MGLFLVLLPWRYSLILGFSSDLFALAHVVLRALLSSLVRMSLLGIVVLLAHFRAFLLYCTVLVVLFFLSDFLGLFFLPCLHSVWGDGNGEWVLVSFYCACFVFFLLLGVFIFSLFIFSSSSTSSFFLFFSVCLENVGMNEYITYYYLLS</sequence>
<dbReference type="Proteomes" id="UP000326924">
    <property type="component" value="Unassembled WGS sequence"/>
</dbReference>
<proteinExistence type="predicted"/>
<name>A0A5J5EPW7_9PEZI</name>
<feature type="transmembrane region" description="Helical" evidence="1">
    <location>
        <begin position="42"/>
        <end position="68"/>
    </location>
</feature>
<feature type="transmembrane region" description="Helical" evidence="1">
    <location>
        <begin position="91"/>
        <end position="117"/>
    </location>
</feature>
<evidence type="ECO:0000313" key="2">
    <source>
        <dbReference type="EMBL" id="KAA8900185.1"/>
    </source>
</evidence>
<feature type="transmembrane region" description="Helical" evidence="1">
    <location>
        <begin position="124"/>
        <end position="147"/>
    </location>
</feature>
<dbReference type="InParanoid" id="A0A5J5EPW7"/>
<accession>A0A5J5EPW7</accession>
<gene>
    <name evidence="2" type="ORF">FN846DRAFT_151408</name>
</gene>
<keyword evidence="3" id="KW-1185">Reference proteome</keyword>
<dbReference type="EMBL" id="VXIS01000158">
    <property type="protein sequence ID" value="KAA8900185.1"/>
    <property type="molecule type" value="Genomic_DNA"/>
</dbReference>
<dbReference type="AlphaFoldDB" id="A0A5J5EPW7"/>
<protein>
    <submittedName>
        <fullName evidence="2">Uncharacterized protein</fullName>
    </submittedName>
</protein>
<reference evidence="2 3" key="1">
    <citation type="submission" date="2019-09" db="EMBL/GenBank/DDBJ databases">
        <title>Draft genome of the ectomycorrhizal ascomycete Sphaerosporella brunnea.</title>
        <authorList>
            <consortium name="DOE Joint Genome Institute"/>
            <person name="Benucci G.M."/>
            <person name="Marozzi G."/>
            <person name="Antonielli L."/>
            <person name="Sanchez S."/>
            <person name="Marco P."/>
            <person name="Wang X."/>
            <person name="Falini L.B."/>
            <person name="Barry K."/>
            <person name="Haridas S."/>
            <person name="Lipzen A."/>
            <person name="Labutti K."/>
            <person name="Grigoriev I.V."/>
            <person name="Murat C."/>
            <person name="Martin F."/>
            <person name="Albertini E."/>
            <person name="Donnini D."/>
            <person name="Bonito G."/>
        </authorList>
    </citation>
    <scope>NUCLEOTIDE SEQUENCE [LARGE SCALE GENOMIC DNA]</scope>
    <source>
        <strain evidence="2 3">Sb_GMNB300</strain>
    </source>
</reference>
<keyword evidence="1" id="KW-0812">Transmembrane</keyword>
<keyword evidence="1" id="KW-0472">Membrane</keyword>
<evidence type="ECO:0000313" key="3">
    <source>
        <dbReference type="Proteomes" id="UP000326924"/>
    </source>
</evidence>
<keyword evidence="1" id="KW-1133">Transmembrane helix</keyword>
<comment type="caution">
    <text evidence="2">The sequence shown here is derived from an EMBL/GenBank/DDBJ whole genome shotgun (WGS) entry which is preliminary data.</text>
</comment>
<organism evidence="2 3">
    <name type="scientific">Sphaerosporella brunnea</name>
    <dbReference type="NCBI Taxonomy" id="1250544"/>
    <lineage>
        <taxon>Eukaryota</taxon>
        <taxon>Fungi</taxon>
        <taxon>Dikarya</taxon>
        <taxon>Ascomycota</taxon>
        <taxon>Pezizomycotina</taxon>
        <taxon>Pezizomycetes</taxon>
        <taxon>Pezizales</taxon>
        <taxon>Pyronemataceae</taxon>
        <taxon>Sphaerosporella</taxon>
    </lineage>
</organism>